<organism evidence="1 2">
    <name type="scientific">Acidovorax soli</name>
    <dbReference type="NCBI Taxonomy" id="592050"/>
    <lineage>
        <taxon>Bacteria</taxon>
        <taxon>Pseudomonadati</taxon>
        <taxon>Pseudomonadota</taxon>
        <taxon>Betaproteobacteria</taxon>
        <taxon>Burkholderiales</taxon>
        <taxon>Comamonadaceae</taxon>
        <taxon>Acidovorax</taxon>
    </lineage>
</organism>
<dbReference type="InterPro" id="IPR012349">
    <property type="entry name" value="Split_barrel_FMN-bd"/>
</dbReference>
<protein>
    <submittedName>
        <fullName evidence="1">Nitroimidazol reductase NimA-like FMN-containing flavoprotein (Pyridoxamine 5'-phosphate oxidase superfamily)</fullName>
    </submittedName>
</protein>
<evidence type="ECO:0000313" key="1">
    <source>
        <dbReference type="EMBL" id="MBB6563881.1"/>
    </source>
</evidence>
<keyword evidence="2" id="KW-1185">Reference proteome</keyword>
<dbReference type="EMBL" id="JACHLK010000024">
    <property type="protein sequence ID" value="MBB6563881.1"/>
    <property type="molecule type" value="Genomic_DNA"/>
</dbReference>
<comment type="caution">
    <text evidence="1">The sequence shown here is derived from an EMBL/GenBank/DDBJ whole genome shotgun (WGS) entry which is preliminary data.</text>
</comment>
<dbReference type="AlphaFoldDB" id="A0A7X0UCW6"/>
<dbReference type="InterPro" id="IPR024747">
    <property type="entry name" value="Pyridox_Oxase-rel"/>
</dbReference>
<dbReference type="Pfam" id="PF12900">
    <property type="entry name" value="Pyridox_ox_2"/>
    <property type="match status" value="1"/>
</dbReference>
<dbReference type="PANTHER" id="PTHR34071">
    <property type="entry name" value="5-NITROIMIDAZOLE ANTIBIOTICS RESISTANCE PROTEIN, NIMA-FAMILY-RELATED PROTEIN-RELATED"/>
    <property type="match status" value="1"/>
</dbReference>
<dbReference type="SUPFAM" id="SSF50475">
    <property type="entry name" value="FMN-binding split barrel"/>
    <property type="match status" value="1"/>
</dbReference>
<gene>
    <name evidence="1" type="ORF">HNP48_006607</name>
</gene>
<reference evidence="1 2" key="1">
    <citation type="submission" date="2020-08" db="EMBL/GenBank/DDBJ databases">
        <title>Functional genomics of gut bacteria from endangered species of beetles.</title>
        <authorList>
            <person name="Carlos-Shanley C."/>
        </authorList>
    </citation>
    <scope>NUCLEOTIDE SEQUENCE [LARGE SCALE GENOMIC DNA]</scope>
    <source>
        <strain evidence="1 2">S00198</strain>
    </source>
</reference>
<dbReference type="RefSeq" id="WP_184865335.1">
    <property type="nucleotide sequence ID" value="NZ_JACHLK010000024.1"/>
</dbReference>
<sequence>MNDTPATALPPTDRTRVRRVAENARYDRATLHAIIDAAYLCHVAFADDKGTHCIPTACWREGEHLYIHGSNGGRLIKWLGKGIDACVTITHLDGLVLARSAFNHSMNYRSAMVYGRFEPVADKHASLAALMDHLAVGRQAEIRAGNDKEFAATTVMRIALDEAACKVRSGPPVDDEEDMQHPVWAGVLPLVQVRGAPVVDPLNTAATPGYVQAWADTARAA</sequence>
<dbReference type="PANTHER" id="PTHR34071:SF2">
    <property type="entry name" value="FLAVIN-NUCLEOTIDE-BINDING PROTEIN"/>
    <property type="match status" value="1"/>
</dbReference>
<evidence type="ECO:0000313" key="2">
    <source>
        <dbReference type="Proteomes" id="UP000575083"/>
    </source>
</evidence>
<dbReference type="Proteomes" id="UP000575083">
    <property type="component" value="Unassembled WGS sequence"/>
</dbReference>
<dbReference type="Gene3D" id="2.30.110.10">
    <property type="entry name" value="Electron Transport, Fmn-binding Protein, Chain A"/>
    <property type="match status" value="1"/>
</dbReference>
<proteinExistence type="predicted"/>
<accession>A0A7X0UCW6</accession>
<name>A0A7X0UCW6_9BURK</name>